<dbReference type="AlphaFoldDB" id="A0A6A4Z2T5"/>
<protein>
    <submittedName>
        <fullName evidence="2">Uncharacterized protein</fullName>
    </submittedName>
</protein>
<reference evidence="2 3" key="1">
    <citation type="submission" date="2019-06" db="EMBL/GenBank/DDBJ databases">
        <title>Genomics analysis of Aphanomyces spp. identifies a new class of oomycete effector associated with host adaptation.</title>
        <authorList>
            <person name="Gaulin E."/>
        </authorList>
    </citation>
    <scope>NUCLEOTIDE SEQUENCE [LARGE SCALE GENOMIC DNA]</scope>
    <source>
        <strain evidence="2 3">E</strain>
    </source>
</reference>
<evidence type="ECO:0000256" key="1">
    <source>
        <dbReference type="SAM" id="Coils"/>
    </source>
</evidence>
<evidence type="ECO:0000313" key="2">
    <source>
        <dbReference type="EMBL" id="KAF0707207.1"/>
    </source>
</evidence>
<name>A0A6A4Z2T5_APHAT</name>
<accession>A0A6A4Z2T5</accession>
<dbReference type="EMBL" id="VJMI01019497">
    <property type="protein sequence ID" value="KAF0707207.1"/>
    <property type="molecule type" value="Genomic_DNA"/>
</dbReference>
<dbReference type="VEuPathDB" id="FungiDB:H257_15289"/>
<organism evidence="2 3">
    <name type="scientific">Aphanomyces astaci</name>
    <name type="common">Crayfish plague agent</name>
    <dbReference type="NCBI Taxonomy" id="112090"/>
    <lineage>
        <taxon>Eukaryota</taxon>
        <taxon>Sar</taxon>
        <taxon>Stramenopiles</taxon>
        <taxon>Oomycota</taxon>
        <taxon>Saprolegniomycetes</taxon>
        <taxon>Saprolegniales</taxon>
        <taxon>Verrucalvaceae</taxon>
        <taxon>Aphanomyces</taxon>
    </lineage>
</organism>
<proteinExistence type="predicted"/>
<feature type="coiled-coil region" evidence="1">
    <location>
        <begin position="42"/>
        <end position="76"/>
    </location>
</feature>
<dbReference type="Proteomes" id="UP000469452">
    <property type="component" value="Unassembled WGS sequence"/>
</dbReference>
<evidence type="ECO:0000313" key="3">
    <source>
        <dbReference type="Proteomes" id="UP000469452"/>
    </source>
</evidence>
<keyword evidence="1" id="KW-0175">Coiled coil</keyword>
<sequence length="110" mass="12644">MIGYCEPMKRTRIPHISEPQVSWGGSMSSEGYDEVYRLKSNHKELLMHKRTLERQLEVKQEQLKELKKAIEACEVQLYDDAPIVRKRDRVTLTNGVNGSNASKRPNASSE</sequence>
<gene>
    <name evidence="2" type="ORF">AaE_013723</name>
</gene>
<comment type="caution">
    <text evidence="2">The sequence shown here is derived from an EMBL/GenBank/DDBJ whole genome shotgun (WGS) entry which is preliminary data.</text>
</comment>